<gene>
    <name evidence="2" type="ORF">E2C01_054933</name>
</gene>
<keyword evidence="3" id="KW-1185">Reference proteome</keyword>
<evidence type="ECO:0000256" key="1">
    <source>
        <dbReference type="SAM" id="MobiDB-lite"/>
    </source>
</evidence>
<sequence length="92" mass="9901">MPGGHSLPRSGLDHVDPGESVPGSLRLIQEASVEAGQPALMPDWYGRARSFYLPEWASVAPPPLNEELGDLWPVGNPAVSVSSRLLVQMEKV</sequence>
<proteinExistence type="predicted"/>
<name>A0A5B7GWA7_PORTR</name>
<dbReference type="Proteomes" id="UP000324222">
    <property type="component" value="Unassembled WGS sequence"/>
</dbReference>
<feature type="region of interest" description="Disordered" evidence="1">
    <location>
        <begin position="1"/>
        <end position="22"/>
    </location>
</feature>
<evidence type="ECO:0000313" key="3">
    <source>
        <dbReference type="Proteomes" id="UP000324222"/>
    </source>
</evidence>
<reference evidence="2 3" key="1">
    <citation type="submission" date="2019-05" db="EMBL/GenBank/DDBJ databases">
        <title>Another draft genome of Portunus trituberculatus and its Hox gene families provides insights of decapod evolution.</title>
        <authorList>
            <person name="Jeong J.-H."/>
            <person name="Song I."/>
            <person name="Kim S."/>
            <person name="Choi T."/>
            <person name="Kim D."/>
            <person name="Ryu S."/>
            <person name="Kim W."/>
        </authorList>
    </citation>
    <scope>NUCLEOTIDE SEQUENCE [LARGE SCALE GENOMIC DNA]</scope>
    <source>
        <tissue evidence="2">Muscle</tissue>
    </source>
</reference>
<dbReference type="AlphaFoldDB" id="A0A5B7GWA7"/>
<evidence type="ECO:0000313" key="2">
    <source>
        <dbReference type="EMBL" id="MPC60874.1"/>
    </source>
</evidence>
<dbReference type="EMBL" id="VSRR010017990">
    <property type="protein sequence ID" value="MPC60874.1"/>
    <property type="molecule type" value="Genomic_DNA"/>
</dbReference>
<protein>
    <submittedName>
        <fullName evidence="2">Uncharacterized protein</fullName>
    </submittedName>
</protein>
<organism evidence="2 3">
    <name type="scientific">Portunus trituberculatus</name>
    <name type="common">Swimming crab</name>
    <name type="synonym">Neptunus trituberculatus</name>
    <dbReference type="NCBI Taxonomy" id="210409"/>
    <lineage>
        <taxon>Eukaryota</taxon>
        <taxon>Metazoa</taxon>
        <taxon>Ecdysozoa</taxon>
        <taxon>Arthropoda</taxon>
        <taxon>Crustacea</taxon>
        <taxon>Multicrustacea</taxon>
        <taxon>Malacostraca</taxon>
        <taxon>Eumalacostraca</taxon>
        <taxon>Eucarida</taxon>
        <taxon>Decapoda</taxon>
        <taxon>Pleocyemata</taxon>
        <taxon>Brachyura</taxon>
        <taxon>Eubrachyura</taxon>
        <taxon>Portunoidea</taxon>
        <taxon>Portunidae</taxon>
        <taxon>Portuninae</taxon>
        <taxon>Portunus</taxon>
    </lineage>
</organism>
<comment type="caution">
    <text evidence="2">The sequence shown here is derived from an EMBL/GenBank/DDBJ whole genome shotgun (WGS) entry which is preliminary data.</text>
</comment>
<accession>A0A5B7GWA7</accession>